<keyword evidence="3" id="KW-0804">Transcription</keyword>
<evidence type="ECO:0000256" key="1">
    <source>
        <dbReference type="ARBA" id="ARBA00004123"/>
    </source>
</evidence>
<evidence type="ECO:0000313" key="6">
    <source>
        <dbReference type="EMBL" id="KAK6629417.1"/>
    </source>
</evidence>
<feature type="compositionally biased region" description="Basic and acidic residues" evidence="5">
    <location>
        <begin position="630"/>
        <end position="661"/>
    </location>
</feature>
<name>A0AAN8PF36_POLSC</name>
<gene>
    <name evidence="6" type="ORF">RUM43_003234</name>
</gene>
<feature type="compositionally biased region" description="Polar residues" evidence="5">
    <location>
        <begin position="555"/>
        <end position="576"/>
    </location>
</feature>
<dbReference type="GO" id="GO:0006352">
    <property type="term" value="P:DNA-templated transcription initiation"/>
    <property type="evidence" value="ECO:0007669"/>
    <property type="project" value="InterPro"/>
</dbReference>
<feature type="compositionally biased region" description="Basic and acidic residues" evidence="5">
    <location>
        <begin position="708"/>
        <end position="719"/>
    </location>
</feature>
<dbReference type="PANTHER" id="PTHR12709">
    <property type="entry name" value="DNA-DIRECTED RNA POLYMERASE II, III"/>
    <property type="match status" value="1"/>
</dbReference>
<feature type="compositionally biased region" description="Basic residues" evidence="5">
    <location>
        <begin position="677"/>
        <end position="690"/>
    </location>
</feature>
<dbReference type="InterPro" id="IPR036898">
    <property type="entry name" value="RNA_pol_Rpb7-like_N_sf"/>
</dbReference>
<comment type="subcellular location">
    <subcellularLocation>
        <location evidence="1">Nucleus</location>
    </subcellularLocation>
</comment>
<evidence type="ECO:0008006" key="8">
    <source>
        <dbReference type="Google" id="ProtNLM"/>
    </source>
</evidence>
<dbReference type="AlphaFoldDB" id="A0AAN8PF36"/>
<feature type="region of interest" description="Disordered" evidence="5">
    <location>
        <begin position="247"/>
        <end position="334"/>
    </location>
</feature>
<dbReference type="GO" id="GO:0006362">
    <property type="term" value="P:transcription elongation by RNA polymerase I"/>
    <property type="evidence" value="ECO:0007669"/>
    <property type="project" value="TreeGrafter"/>
</dbReference>
<evidence type="ECO:0000313" key="7">
    <source>
        <dbReference type="Proteomes" id="UP001372834"/>
    </source>
</evidence>
<comment type="caution">
    <text evidence="6">The sequence shown here is derived from an EMBL/GenBank/DDBJ whole genome shotgun (WGS) entry which is preliminary data.</text>
</comment>
<evidence type="ECO:0000256" key="5">
    <source>
        <dbReference type="SAM" id="MobiDB-lite"/>
    </source>
</evidence>
<proteinExistence type="predicted"/>
<feature type="compositionally biased region" description="Low complexity" evidence="5">
    <location>
        <begin position="252"/>
        <end position="265"/>
    </location>
</feature>
<dbReference type="Gene3D" id="2.40.50.1060">
    <property type="match status" value="1"/>
</dbReference>
<dbReference type="InterPro" id="IPR045113">
    <property type="entry name" value="Rpb7-like"/>
</dbReference>
<feature type="compositionally biased region" description="Basic and acidic residues" evidence="5">
    <location>
        <begin position="322"/>
        <end position="334"/>
    </location>
</feature>
<keyword evidence="4" id="KW-0539">Nucleus</keyword>
<dbReference type="EMBL" id="JAWJWE010000036">
    <property type="protein sequence ID" value="KAK6629417.1"/>
    <property type="molecule type" value="Genomic_DNA"/>
</dbReference>
<feature type="region of interest" description="Disordered" evidence="5">
    <location>
        <begin position="355"/>
        <end position="471"/>
    </location>
</feature>
<dbReference type="GO" id="GO:0005736">
    <property type="term" value="C:RNA polymerase I complex"/>
    <property type="evidence" value="ECO:0007669"/>
    <property type="project" value="TreeGrafter"/>
</dbReference>
<protein>
    <recommendedName>
        <fullName evidence="8">DNA-directed RNA polymerase I subunit RPA43</fullName>
    </recommendedName>
</protein>
<feature type="compositionally biased region" description="Basic residues" evidence="5">
    <location>
        <begin position="276"/>
        <end position="285"/>
    </location>
</feature>
<reference evidence="6 7" key="1">
    <citation type="submission" date="2023-10" db="EMBL/GenBank/DDBJ databases">
        <title>Genomes of two closely related lineages of the louse Polyplax serrata with different host specificities.</title>
        <authorList>
            <person name="Martinu J."/>
            <person name="Tarabai H."/>
            <person name="Stefka J."/>
            <person name="Hypsa V."/>
        </authorList>
    </citation>
    <scope>NUCLEOTIDE SEQUENCE [LARGE SCALE GENOMIC DNA]</scope>
    <source>
        <strain evidence="6">HR10_N</strain>
    </source>
</reference>
<dbReference type="Gene3D" id="3.30.1490.120">
    <property type="entry name" value="RNA polymerase Rpb7-like, N-terminal domain"/>
    <property type="match status" value="1"/>
</dbReference>
<accession>A0AAN8PF36</accession>
<evidence type="ECO:0000256" key="4">
    <source>
        <dbReference type="ARBA" id="ARBA00023242"/>
    </source>
</evidence>
<dbReference type="Proteomes" id="UP001372834">
    <property type="component" value="Unassembled WGS sequence"/>
</dbReference>
<evidence type="ECO:0000256" key="3">
    <source>
        <dbReference type="ARBA" id="ARBA00023163"/>
    </source>
</evidence>
<sequence length="735" mass="82753">MLQKKQIFQPNVLRNLLTEENGCISLIPTVRCLALPPCFLTNIKTGIFFMLNNALKKYDPTLDGILIGYQNVKILMDDRTGLIPMGVADIRINISVEFFIFQPKIGGFLQGVVNKKSSQHIGCLVHKYFNATILKPDNVEYKFWNCRNIKENDLITFKVTDLDFTGELPRIEGTIVDNKSNAESDGDESVIGKLGKCSKQTGKVNIPKDESCEEDPLKSEEFWKTKLSCQNYLNLNDADCNSEVRSKKRNLSTSDMSDSFNSNNDEGSSKNENQFHHKKRRKKDNKGHNGCGKVSTNTKGDKKADCKVQITWNSGDDDNMETDEKVKTQTKEKTKVNDMDEVDIRSNQIQRTLEVNDVKNNKKAEKTKKSEKVSKKQNKKECKKLENKNIDDVKNNMEEGGKLKENDTEEEIKKSKKKTSELGELKDVDEVKSSNKNKGGGELKKFKASNLSTSSTEKPCETNILPIDKETEQKVSVDVALEDQIDSQIQSQSAVTVESLLAETIKMFGGKGDKNKSGLKNSCKSKKDKKSNAGKLLANPEQTSDEFMVGEIDSKSTSFFTVQSSTPISSNLNLSNRMKRRRSKSDTESESTSSRKKQKMKKENEPEVETVDSLYSKLLKDAMSLVGGTKNDKQENTKNTKKNEKSNSKSKKVDIPDKEKQNGVNDMSDGLDSTASRGKKHKKKKKRKKKNVDECESAISDMLVRYLAESETKKKEERSHRKKMSKSPKKGESAT</sequence>
<keyword evidence="2" id="KW-0240">DNA-directed RNA polymerase</keyword>
<dbReference type="PANTHER" id="PTHR12709:SF5">
    <property type="entry name" value="DNA-DIRECTED RNA POLYMERASE I SUBUNIT RPA43"/>
    <property type="match status" value="1"/>
</dbReference>
<feature type="region of interest" description="Disordered" evidence="5">
    <location>
        <begin position="507"/>
        <end position="735"/>
    </location>
</feature>
<organism evidence="6 7">
    <name type="scientific">Polyplax serrata</name>
    <name type="common">Common mouse louse</name>
    <dbReference type="NCBI Taxonomy" id="468196"/>
    <lineage>
        <taxon>Eukaryota</taxon>
        <taxon>Metazoa</taxon>
        <taxon>Ecdysozoa</taxon>
        <taxon>Arthropoda</taxon>
        <taxon>Hexapoda</taxon>
        <taxon>Insecta</taxon>
        <taxon>Pterygota</taxon>
        <taxon>Neoptera</taxon>
        <taxon>Paraneoptera</taxon>
        <taxon>Psocodea</taxon>
        <taxon>Troctomorpha</taxon>
        <taxon>Phthiraptera</taxon>
        <taxon>Anoplura</taxon>
        <taxon>Polyplacidae</taxon>
        <taxon>Polyplax</taxon>
    </lineage>
</organism>
<feature type="compositionally biased region" description="Basic and acidic residues" evidence="5">
    <location>
        <begin position="418"/>
        <end position="445"/>
    </location>
</feature>
<feature type="compositionally biased region" description="Basic and acidic residues" evidence="5">
    <location>
        <begin position="355"/>
        <end position="406"/>
    </location>
</feature>
<evidence type="ECO:0000256" key="2">
    <source>
        <dbReference type="ARBA" id="ARBA00022478"/>
    </source>
</evidence>